<dbReference type="Gene3D" id="3.40.30.10">
    <property type="entry name" value="Glutaredoxin"/>
    <property type="match status" value="1"/>
</dbReference>
<evidence type="ECO:0000313" key="4">
    <source>
        <dbReference type="EMBL" id="MFC0624765.1"/>
    </source>
</evidence>
<dbReference type="InterPro" id="IPR045302">
    <property type="entry name" value="NHL2_NHL_rpt_dom"/>
</dbReference>
<gene>
    <name evidence="4" type="ORF">ACFFGN_11880</name>
</gene>
<protein>
    <submittedName>
        <fullName evidence="4">NHL domain-containing thioredoxin family protein</fullName>
    </submittedName>
</protein>
<dbReference type="PROSITE" id="PS51352">
    <property type="entry name" value="THIOREDOXIN_2"/>
    <property type="match status" value="1"/>
</dbReference>
<feature type="region of interest" description="Disordered" evidence="2">
    <location>
        <begin position="201"/>
        <end position="228"/>
    </location>
</feature>
<evidence type="ECO:0000256" key="2">
    <source>
        <dbReference type="SAM" id="MobiDB-lite"/>
    </source>
</evidence>
<name>A0ABV6QJE4_9ACTN</name>
<dbReference type="Proteomes" id="UP001589890">
    <property type="component" value="Unassembled WGS sequence"/>
</dbReference>
<accession>A0ABV6QJE4</accession>
<dbReference type="Pfam" id="PF13905">
    <property type="entry name" value="Thioredoxin_8"/>
    <property type="match status" value="1"/>
</dbReference>
<dbReference type="PANTHER" id="PTHR46388">
    <property type="entry name" value="NHL REPEAT-CONTAINING PROTEIN 2"/>
    <property type="match status" value="1"/>
</dbReference>
<dbReference type="InterPro" id="IPR036249">
    <property type="entry name" value="Thioredoxin-like_sf"/>
</dbReference>
<dbReference type="InterPro" id="IPR011042">
    <property type="entry name" value="6-blade_b-propeller_TolB-like"/>
</dbReference>
<dbReference type="Gene3D" id="2.120.10.30">
    <property type="entry name" value="TolB, C-terminal domain"/>
    <property type="match status" value="2"/>
</dbReference>
<evidence type="ECO:0000313" key="5">
    <source>
        <dbReference type="Proteomes" id="UP001589890"/>
    </source>
</evidence>
<dbReference type="InterPro" id="IPR012336">
    <property type="entry name" value="Thioredoxin-like_fold"/>
</dbReference>
<dbReference type="SUPFAM" id="SSF101898">
    <property type="entry name" value="NHL repeat"/>
    <property type="match status" value="1"/>
</dbReference>
<keyword evidence="5" id="KW-1185">Reference proteome</keyword>
<reference evidence="4 5" key="1">
    <citation type="submission" date="2024-09" db="EMBL/GenBank/DDBJ databases">
        <authorList>
            <person name="Sun Q."/>
            <person name="Mori K."/>
        </authorList>
    </citation>
    <scope>NUCLEOTIDE SEQUENCE [LARGE SCALE GENOMIC DNA]</scope>
    <source>
        <strain evidence="4 5">CGMCC 1.15906</strain>
    </source>
</reference>
<organism evidence="4 5">
    <name type="scientific">Kribbella deserti</name>
    <dbReference type="NCBI Taxonomy" id="1926257"/>
    <lineage>
        <taxon>Bacteria</taxon>
        <taxon>Bacillati</taxon>
        <taxon>Actinomycetota</taxon>
        <taxon>Actinomycetes</taxon>
        <taxon>Propionibacteriales</taxon>
        <taxon>Kribbellaceae</taxon>
        <taxon>Kribbella</taxon>
    </lineage>
</organism>
<dbReference type="InterPro" id="IPR013766">
    <property type="entry name" value="Thioredoxin_domain"/>
</dbReference>
<feature type="domain" description="Thioredoxin" evidence="3">
    <location>
        <begin position="1"/>
        <end position="144"/>
    </location>
</feature>
<proteinExistence type="predicted"/>
<sequence>MRLRAPELKGRSWLNTGGAELSLGDFRGRFLLLDFWTFCCVNCLHVLDELRPLEEKYGDALVVVGVHSPKFAHEADLDAIKAAVERYEVGHPVLDDPELVTWQNYTARAWPTLVLVDPNGYIVAQYSGEGHAHALDALLAEAIPEHEAAGTLTRGKSPYVAPKPEPTDLRFPAKAVVLPNGNLLVADAGHHSLVELAMPEPAGHKSPMNADTPGNKSPMNGDTAGGVVRRVGTGERGLVDGMRARFSEPNGLVLLPAKVADQVGYDVVVADTVNHALRGLTLADGNVRTLVGTGAQWMDGDGTDVLSSPWDVAWWQDRVWIAMAGVHQLWTFDPLTGVTEVAAGTTNEGLRDGDAAQAWFAQTSGFAATPERLWFADSETSALRWIDAHDINADSNNDNNARDRNDGLQDLQVHTAVGTGLFDFGLRDGKAEEALLQHPLGVTALPDGSVAIADTYNGAVRRFDPATGLVETMATGLAEPSGAVVTGSELLVVESAAHRLTPVPLGASAEINEFSTRTQRPPTMIAGGEITLEVVFEPPPGQKLDDRYGPSTRLMITSTPTQLIRSGEGDSTDLVRRLEIDPRVGDGVLHVAVQAASCDNSDEVEFPACHLHRQDWGVPVQVSMDGPDRLELVLSGAATP</sequence>
<dbReference type="Pfam" id="PF01436">
    <property type="entry name" value="NHL"/>
    <property type="match status" value="1"/>
</dbReference>
<dbReference type="EMBL" id="JBHLTC010000014">
    <property type="protein sequence ID" value="MFC0624765.1"/>
    <property type="molecule type" value="Genomic_DNA"/>
</dbReference>
<dbReference type="SUPFAM" id="SSF52833">
    <property type="entry name" value="Thioredoxin-like"/>
    <property type="match status" value="1"/>
</dbReference>
<dbReference type="InterPro" id="IPR001258">
    <property type="entry name" value="NHL_repeat"/>
</dbReference>
<comment type="caution">
    <text evidence="4">The sequence shown here is derived from an EMBL/GenBank/DDBJ whole genome shotgun (WGS) entry which is preliminary data.</text>
</comment>
<evidence type="ECO:0000259" key="3">
    <source>
        <dbReference type="PROSITE" id="PS51352"/>
    </source>
</evidence>
<dbReference type="PANTHER" id="PTHR46388:SF2">
    <property type="entry name" value="NHL REPEAT-CONTAINING PROTEIN 2"/>
    <property type="match status" value="1"/>
</dbReference>
<keyword evidence="1" id="KW-0677">Repeat</keyword>
<evidence type="ECO:0000256" key="1">
    <source>
        <dbReference type="ARBA" id="ARBA00022737"/>
    </source>
</evidence>
<dbReference type="RefSeq" id="WP_380046476.1">
    <property type="nucleotide sequence ID" value="NZ_JBHLTC010000014.1"/>
</dbReference>
<dbReference type="CDD" id="cd14951">
    <property type="entry name" value="NHL-2_like"/>
    <property type="match status" value="1"/>
</dbReference>